<gene>
    <name evidence="1" type="ORF">SLS56_010555</name>
</gene>
<reference evidence="1 2" key="1">
    <citation type="submission" date="2024-02" db="EMBL/GenBank/DDBJ databases">
        <title>De novo assembly and annotation of 12 fungi associated with fruit tree decline syndrome in Ontario, Canada.</title>
        <authorList>
            <person name="Sulman M."/>
            <person name="Ellouze W."/>
            <person name="Ilyukhin E."/>
        </authorList>
    </citation>
    <scope>NUCLEOTIDE SEQUENCE [LARGE SCALE GENOMIC DNA]</scope>
    <source>
        <strain evidence="1 2">M1-105</strain>
    </source>
</reference>
<dbReference type="InterPro" id="IPR038883">
    <property type="entry name" value="AN11006-like"/>
</dbReference>
<sequence>MMDSNVHPAKRRRKSCLRLPKKNQNNSKSARMRKIFPWTELPGELRNTVYEIALTATEPIHLQNRIINGKRVICPDKSFHGCLTLITKVLLLNKATFSEAAPILYQNDFVFADSMAFYHFMAKISPASKLLIENVTLISRLKYHHSATGYMLPTFHPLIELRNLKRFTLSNYITKWDVSLGEIDHIAEHIYRDAYIWFEAVGRAKGNKTAGVDIFCIDDEIEADWAAERGKVQAFYHDRFDYSLSLIELIRQVLKKLILKDK</sequence>
<evidence type="ECO:0000313" key="2">
    <source>
        <dbReference type="Proteomes" id="UP001521116"/>
    </source>
</evidence>
<proteinExistence type="predicted"/>
<accession>A0ABR3SEW6</accession>
<organism evidence="1 2">
    <name type="scientific">Neofusicoccum ribis</name>
    <dbReference type="NCBI Taxonomy" id="45134"/>
    <lineage>
        <taxon>Eukaryota</taxon>
        <taxon>Fungi</taxon>
        <taxon>Dikarya</taxon>
        <taxon>Ascomycota</taxon>
        <taxon>Pezizomycotina</taxon>
        <taxon>Dothideomycetes</taxon>
        <taxon>Dothideomycetes incertae sedis</taxon>
        <taxon>Botryosphaeriales</taxon>
        <taxon>Botryosphaeriaceae</taxon>
        <taxon>Neofusicoccum</taxon>
    </lineage>
</organism>
<dbReference type="PANTHER" id="PTHR42085">
    <property type="entry name" value="F-BOX DOMAIN-CONTAINING PROTEIN"/>
    <property type="match status" value="1"/>
</dbReference>
<name>A0ABR3SEW6_9PEZI</name>
<dbReference type="PANTHER" id="PTHR42085:SF8">
    <property type="entry name" value="F-BOX DOMAIN-CONTAINING PROTEIN"/>
    <property type="match status" value="1"/>
</dbReference>
<dbReference type="EMBL" id="JAJVDC020000208">
    <property type="protein sequence ID" value="KAL1618403.1"/>
    <property type="molecule type" value="Genomic_DNA"/>
</dbReference>
<keyword evidence="2" id="KW-1185">Reference proteome</keyword>
<dbReference type="Proteomes" id="UP001521116">
    <property type="component" value="Unassembled WGS sequence"/>
</dbReference>
<evidence type="ECO:0000313" key="1">
    <source>
        <dbReference type="EMBL" id="KAL1618403.1"/>
    </source>
</evidence>
<comment type="caution">
    <text evidence="1">The sequence shown here is derived from an EMBL/GenBank/DDBJ whole genome shotgun (WGS) entry which is preliminary data.</text>
</comment>
<protein>
    <submittedName>
        <fullName evidence="1">Uncharacterized protein</fullName>
    </submittedName>
</protein>